<keyword evidence="3" id="KW-0413">Isomerase</keyword>
<name>A0ABD3MS01_9STRA</name>
<comment type="similarity">
    <text evidence="1">Belongs to the tRNA pseudouridine synthase TruA family.</text>
</comment>
<dbReference type="Gene3D" id="3.30.70.660">
    <property type="entry name" value="Pseudouridine synthase I, catalytic domain, C-terminal subdomain"/>
    <property type="match status" value="1"/>
</dbReference>
<dbReference type="AlphaFoldDB" id="A0ABD3MS01"/>
<dbReference type="GO" id="GO:0008033">
    <property type="term" value="P:tRNA processing"/>
    <property type="evidence" value="ECO:0007669"/>
    <property type="project" value="UniProtKB-KW"/>
</dbReference>
<dbReference type="InterPro" id="IPR020103">
    <property type="entry name" value="PsdUridine_synth_cat_dom_sf"/>
</dbReference>
<dbReference type="PANTHER" id="PTHR11142">
    <property type="entry name" value="PSEUDOURIDYLATE SYNTHASE"/>
    <property type="match status" value="1"/>
</dbReference>
<dbReference type="Proteomes" id="UP001530400">
    <property type="component" value="Unassembled WGS sequence"/>
</dbReference>
<keyword evidence="6" id="KW-1185">Reference proteome</keyword>
<gene>
    <name evidence="5" type="ORF">ACHAWO_005143</name>
</gene>
<dbReference type="GO" id="GO:0016853">
    <property type="term" value="F:isomerase activity"/>
    <property type="evidence" value="ECO:0007669"/>
    <property type="project" value="UniProtKB-KW"/>
</dbReference>
<evidence type="ECO:0000313" key="5">
    <source>
        <dbReference type="EMBL" id="KAL3766745.1"/>
    </source>
</evidence>
<evidence type="ECO:0000259" key="4">
    <source>
        <dbReference type="Pfam" id="PF01416"/>
    </source>
</evidence>
<protein>
    <recommendedName>
        <fullName evidence="4">Pseudouridine synthase I TruA alpha/beta domain-containing protein</fullName>
    </recommendedName>
</protein>
<evidence type="ECO:0000256" key="3">
    <source>
        <dbReference type="ARBA" id="ARBA00023235"/>
    </source>
</evidence>
<dbReference type="InterPro" id="IPR020095">
    <property type="entry name" value="PsdUridine_synth_TruA_C"/>
</dbReference>
<organism evidence="5 6">
    <name type="scientific">Cyclotella atomus</name>
    <dbReference type="NCBI Taxonomy" id="382360"/>
    <lineage>
        <taxon>Eukaryota</taxon>
        <taxon>Sar</taxon>
        <taxon>Stramenopiles</taxon>
        <taxon>Ochrophyta</taxon>
        <taxon>Bacillariophyta</taxon>
        <taxon>Coscinodiscophyceae</taxon>
        <taxon>Thalassiosirophycidae</taxon>
        <taxon>Stephanodiscales</taxon>
        <taxon>Stephanodiscaceae</taxon>
        <taxon>Cyclotella</taxon>
    </lineage>
</organism>
<evidence type="ECO:0000313" key="6">
    <source>
        <dbReference type="Proteomes" id="UP001530400"/>
    </source>
</evidence>
<sequence length="646" mass="72723">MAPSQEQVLAQIGVACSGISTDSSLQLASIALVHLIRSGKLSVHDASDAVGAAKIELNNINAAKKNTAVKDDGRRNNKPQEKHRTRHVALQFSYDGTDFTGFAQNIGKEEDNSVEKALFAALEKTRLLLDPSLIDFSTRGDAGESGATKEKEDVSARTASKYSRCGRTDKGKYGFGVHANGQVVAMYLRSAFPIGAKLSTDAKQPGELLQEDDLPKNSLDCLECYVQRRNKKVKQNDDTTQLEFKTVTEYDYPRILNNILPPSIRVLGWCPVSPEFSARFSCSRRTYRYFFPRRNLDLDAMADGLCKMIGRHDFRNLCKMNCEQVYNFERMVVSAKIISPQAQYKIIEVDDDNGCRGKWSKCVPNSDDPKSRSPRDMIYVEVIGQAFLWHQIRCIMAVLFLIGRGLERPEVVDELLDITKNPAKPSYDMASENALVLQDCAFANLVLGRSVKNLWDVTKVLETRWEKHAVAAGRACDLIDTLKEEEVRWSDLVEFVQQISSEKRRKEQKKDGFISHHTQLDTEQLVIKLQSKVPYRVPPTSGMISWKDAVNVIEILLDVPPHLPNGVNESTKGLTESTIHTPLMERAKGTTYEEKVKSILESDTSQNGKTSKRKERYEENIIKKRKTTEEDKAFYDHMLKQGGSSV</sequence>
<dbReference type="InterPro" id="IPR020097">
    <property type="entry name" value="PsdUridine_synth_TruA_a/b_dom"/>
</dbReference>
<dbReference type="PANTHER" id="PTHR11142:SF5">
    <property type="entry name" value="TRNA PSEUDOURIDINE(38_39) SYNTHASE"/>
    <property type="match status" value="1"/>
</dbReference>
<dbReference type="EMBL" id="JALLPJ020001380">
    <property type="protein sequence ID" value="KAL3766745.1"/>
    <property type="molecule type" value="Genomic_DNA"/>
</dbReference>
<evidence type="ECO:0000256" key="2">
    <source>
        <dbReference type="ARBA" id="ARBA00022694"/>
    </source>
</evidence>
<keyword evidence="2" id="KW-0819">tRNA processing</keyword>
<reference evidence="5 6" key="1">
    <citation type="submission" date="2024-10" db="EMBL/GenBank/DDBJ databases">
        <title>Updated reference genomes for cyclostephanoid diatoms.</title>
        <authorList>
            <person name="Roberts W.R."/>
            <person name="Alverson A.J."/>
        </authorList>
    </citation>
    <scope>NUCLEOTIDE SEQUENCE [LARGE SCALE GENOMIC DNA]</scope>
    <source>
        <strain evidence="5 6">AJA010-31</strain>
    </source>
</reference>
<dbReference type="InterPro" id="IPR001406">
    <property type="entry name" value="PsdUridine_synth_TruA"/>
</dbReference>
<accession>A0ABD3MS01</accession>
<proteinExistence type="inferred from homology"/>
<dbReference type="SUPFAM" id="SSF55120">
    <property type="entry name" value="Pseudouridine synthase"/>
    <property type="match status" value="1"/>
</dbReference>
<dbReference type="InterPro" id="IPR020094">
    <property type="entry name" value="TruA/RsuA/RluB/E/F_N"/>
</dbReference>
<dbReference type="Pfam" id="PF01416">
    <property type="entry name" value="PseudoU_synth_1"/>
    <property type="match status" value="1"/>
</dbReference>
<feature type="domain" description="Pseudouridine synthase I TruA alpha/beta" evidence="4">
    <location>
        <begin position="308"/>
        <end position="442"/>
    </location>
</feature>
<dbReference type="Gene3D" id="3.30.70.580">
    <property type="entry name" value="Pseudouridine synthase I, catalytic domain, N-terminal subdomain"/>
    <property type="match status" value="1"/>
</dbReference>
<evidence type="ECO:0000256" key="1">
    <source>
        <dbReference type="ARBA" id="ARBA00009375"/>
    </source>
</evidence>
<comment type="caution">
    <text evidence="5">The sequence shown here is derived from an EMBL/GenBank/DDBJ whole genome shotgun (WGS) entry which is preliminary data.</text>
</comment>